<keyword evidence="3" id="KW-1185">Reference proteome</keyword>
<organism evidence="2 3">
    <name type="scientific">Corynebacterium felinum</name>
    <dbReference type="NCBI Taxonomy" id="131318"/>
    <lineage>
        <taxon>Bacteria</taxon>
        <taxon>Bacillati</taxon>
        <taxon>Actinomycetota</taxon>
        <taxon>Actinomycetes</taxon>
        <taxon>Mycobacteriales</taxon>
        <taxon>Corynebacteriaceae</taxon>
        <taxon>Corynebacterium</taxon>
    </lineage>
</organism>
<evidence type="ECO:0000259" key="1">
    <source>
        <dbReference type="Pfam" id="PF00188"/>
    </source>
</evidence>
<sequence>MDTKIRRNLALIFATVGIALPFGVSHFDQDVKDETSSLSYQAASPQFPGVPVHFTNLRTVDPAGLSSMITAQVNGHRLIHGKKSVNQASDLDASAQQWADHLARTGEFYHDSDGRNMCSHGFWHGENIAVTFRDQPERAFGMWVGSPGHNANLLGGGYREVGHGVAIYQTGKYKGQPIVVQRFRLEHSCTIPDAPQATRGTLGLLSS</sequence>
<gene>
    <name evidence="2" type="ORF">J2S37_002360</name>
</gene>
<name>A0ABU2BB08_9CORY</name>
<dbReference type="InterPro" id="IPR035940">
    <property type="entry name" value="CAP_sf"/>
</dbReference>
<proteinExistence type="predicted"/>
<dbReference type="InterPro" id="IPR014044">
    <property type="entry name" value="CAP_dom"/>
</dbReference>
<dbReference type="PANTHER" id="PTHR31157">
    <property type="entry name" value="SCP DOMAIN-CONTAINING PROTEIN"/>
    <property type="match status" value="1"/>
</dbReference>
<comment type="caution">
    <text evidence="2">The sequence shown here is derived from an EMBL/GenBank/DDBJ whole genome shotgun (WGS) entry which is preliminary data.</text>
</comment>
<evidence type="ECO:0000313" key="2">
    <source>
        <dbReference type="EMBL" id="MDR7355822.1"/>
    </source>
</evidence>
<dbReference type="Pfam" id="PF00188">
    <property type="entry name" value="CAP"/>
    <property type="match status" value="1"/>
</dbReference>
<dbReference type="SUPFAM" id="SSF55797">
    <property type="entry name" value="PR-1-like"/>
    <property type="match status" value="1"/>
</dbReference>
<feature type="domain" description="SCP" evidence="1">
    <location>
        <begin position="72"/>
        <end position="181"/>
    </location>
</feature>
<dbReference type="Gene3D" id="3.40.33.10">
    <property type="entry name" value="CAP"/>
    <property type="match status" value="1"/>
</dbReference>
<dbReference type="CDD" id="cd05379">
    <property type="entry name" value="CAP_bacterial"/>
    <property type="match status" value="1"/>
</dbReference>
<accession>A0ABU2BB08</accession>
<protein>
    <submittedName>
        <fullName evidence="2">Uncharacterized protein YkwD</fullName>
    </submittedName>
</protein>
<reference evidence="2 3" key="1">
    <citation type="submission" date="2023-07" db="EMBL/GenBank/DDBJ databases">
        <title>Sequencing the genomes of 1000 actinobacteria strains.</title>
        <authorList>
            <person name="Klenk H.-P."/>
        </authorList>
    </citation>
    <scope>NUCLEOTIDE SEQUENCE [LARGE SCALE GENOMIC DNA]</scope>
    <source>
        <strain evidence="2 3">DSM 44508</strain>
    </source>
</reference>
<dbReference type="PANTHER" id="PTHR31157:SF1">
    <property type="entry name" value="SCP DOMAIN-CONTAINING PROTEIN"/>
    <property type="match status" value="1"/>
</dbReference>
<dbReference type="Proteomes" id="UP001183619">
    <property type="component" value="Unassembled WGS sequence"/>
</dbReference>
<evidence type="ECO:0000313" key="3">
    <source>
        <dbReference type="Proteomes" id="UP001183619"/>
    </source>
</evidence>
<dbReference type="EMBL" id="JAVDYF010000001">
    <property type="protein sequence ID" value="MDR7355822.1"/>
    <property type="molecule type" value="Genomic_DNA"/>
</dbReference>
<dbReference type="RefSeq" id="WP_277105043.1">
    <property type="nucleotide sequence ID" value="NZ_BAAAJS010000012.1"/>
</dbReference>